<protein>
    <submittedName>
        <fullName evidence="9">ComEC/Rec2-related protein</fullName>
    </submittedName>
</protein>
<dbReference type="Pfam" id="PF13567">
    <property type="entry name" value="DUF4131"/>
    <property type="match status" value="1"/>
</dbReference>
<keyword evidence="4 6" id="KW-1133">Transmembrane helix</keyword>
<reference evidence="9 10" key="1">
    <citation type="submission" date="2017-04" db="EMBL/GenBank/DDBJ databases">
        <authorList>
            <person name="Afonso C.L."/>
            <person name="Miller P.J."/>
            <person name="Scott M.A."/>
            <person name="Spackman E."/>
            <person name="Goraichik I."/>
            <person name="Dimitrov K.M."/>
            <person name="Suarez D.L."/>
            <person name="Swayne D.E."/>
        </authorList>
    </citation>
    <scope>NUCLEOTIDE SEQUENCE [LARGE SCALE GENOMIC DNA]</scope>
    <source>
        <strain evidence="9 10">B5P</strain>
    </source>
</reference>
<evidence type="ECO:0000259" key="8">
    <source>
        <dbReference type="Pfam" id="PF13567"/>
    </source>
</evidence>
<dbReference type="InterPro" id="IPR004477">
    <property type="entry name" value="ComEC_N"/>
</dbReference>
<feature type="transmembrane region" description="Helical" evidence="6">
    <location>
        <begin position="332"/>
        <end position="352"/>
    </location>
</feature>
<gene>
    <name evidence="9" type="ORF">SAMN02982922_3746</name>
</gene>
<dbReference type="GO" id="GO:0005886">
    <property type="term" value="C:plasma membrane"/>
    <property type="evidence" value="ECO:0007669"/>
    <property type="project" value="UniProtKB-SubCell"/>
</dbReference>
<dbReference type="Proteomes" id="UP000193083">
    <property type="component" value="Unassembled WGS sequence"/>
</dbReference>
<keyword evidence="2" id="KW-1003">Cell membrane</keyword>
<dbReference type="PANTHER" id="PTHR30619:SF1">
    <property type="entry name" value="RECOMBINATION PROTEIN 2"/>
    <property type="match status" value="1"/>
</dbReference>
<name>A0A1X7PBY6_9HYPH</name>
<evidence type="ECO:0000313" key="9">
    <source>
        <dbReference type="EMBL" id="SMH48547.1"/>
    </source>
</evidence>
<feature type="transmembrane region" description="Helical" evidence="6">
    <location>
        <begin position="364"/>
        <end position="384"/>
    </location>
</feature>
<evidence type="ECO:0000259" key="7">
    <source>
        <dbReference type="Pfam" id="PF03772"/>
    </source>
</evidence>
<evidence type="ECO:0000313" key="10">
    <source>
        <dbReference type="Proteomes" id="UP000193083"/>
    </source>
</evidence>
<feature type="transmembrane region" description="Helical" evidence="6">
    <location>
        <begin position="105"/>
        <end position="123"/>
    </location>
</feature>
<keyword evidence="5 6" id="KW-0472">Membrane</keyword>
<comment type="subcellular location">
    <subcellularLocation>
        <location evidence="1">Cell membrane</location>
        <topology evidence="1">Multi-pass membrane protein</topology>
    </subcellularLocation>
</comment>
<dbReference type="Pfam" id="PF03772">
    <property type="entry name" value="Competence"/>
    <property type="match status" value="1"/>
</dbReference>
<dbReference type="AlphaFoldDB" id="A0A1X7PBY6"/>
<dbReference type="EMBL" id="FXBL01000004">
    <property type="protein sequence ID" value="SMH48547.1"/>
    <property type="molecule type" value="Genomic_DNA"/>
</dbReference>
<organism evidence="9 10">
    <name type="scientific">Mesorhizobium australicum</name>
    <dbReference type="NCBI Taxonomy" id="536018"/>
    <lineage>
        <taxon>Bacteria</taxon>
        <taxon>Pseudomonadati</taxon>
        <taxon>Pseudomonadota</taxon>
        <taxon>Alphaproteobacteria</taxon>
        <taxon>Hyphomicrobiales</taxon>
        <taxon>Phyllobacteriaceae</taxon>
        <taxon>Mesorhizobium</taxon>
    </lineage>
</organism>
<dbReference type="PANTHER" id="PTHR30619">
    <property type="entry name" value="DNA INTERNALIZATION/COMPETENCE PROTEIN COMEC/REC2"/>
    <property type="match status" value="1"/>
</dbReference>
<feature type="transmembrane region" description="Helical" evidence="6">
    <location>
        <begin position="80"/>
        <end position="99"/>
    </location>
</feature>
<evidence type="ECO:0000256" key="6">
    <source>
        <dbReference type="SAM" id="Phobius"/>
    </source>
</evidence>
<keyword evidence="3 6" id="KW-0812">Transmembrane</keyword>
<evidence type="ECO:0000256" key="4">
    <source>
        <dbReference type="ARBA" id="ARBA00022989"/>
    </source>
</evidence>
<evidence type="ECO:0000256" key="2">
    <source>
        <dbReference type="ARBA" id="ARBA00022475"/>
    </source>
</evidence>
<dbReference type="InterPro" id="IPR025405">
    <property type="entry name" value="DUF4131"/>
</dbReference>
<keyword evidence="10" id="KW-1185">Reference proteome</keyword>
<evidence type="ECO:0000256" key="5">
    <source>
        <dbReference type="ARBA" id="ARBA00023136"/>
    </source>
</evidence>
<sequence length="445" mass="47006">MDGEGSGQRQDERGLFALAVARVDLPPAIKDPTQPPAALSPDRLPMVSRRAPAAKRVRDRLVHAQAQAASAVQLEVDRGGAFLLVPVLLCAGAAIYFALYVEPGWMPLASLFFLFAAVTWMAREVAPAKYLALAALLLLGGALLGKVETWRADTKVIGGEITTRLTGRVETIEARENGRVRLTLTVMATERPKLRYQPDRVRLTARSVPKGLEPGAVVTGLARLAAPLGPLRPGSYDFAFESYLDGIGATGFFLKGPEVVGETATAPLGARFQAWIEAHRIDLAGRIRSHITGPEGEIAAALVAGVRGGIPEDVNETLRITGLAHVLSISGLHMALVAGVVIGSLRLGFAAFPGFASRHPVRKYAAIGALVALAAYLLISGSQVAAERSFLMIAVMLVALLFDRAALTMRNLAIAALIIVVLSPHEVVGPSFQMSFAATAALVSA</sequence>
<feature type="domain" description="ComEC/Rec2-related protein" evidence="7">
    <location>
        <begin position="302"/>
        <end position="443"/>
    </location>
</feature>
<dbReference type="NCBIfam" id="TIGR00360">
    <property type="entry name" value="ComEC_N-term"/>
    <property type="match status" value="1"/>
</dbReference>
<evidence type="ECO:0000256" key="3">
    <source>
        <dbReference type="ARBA" id="ARBA00022692"/>
    </source>
</evidence>
<feature type="domain" description="DUF4131" evidence="8">
    <location>
        <begin position="104"/>
        <end position="253"/>
    </location>
</feature>
<proteinExistence type="predicted"/>
<accession>A0A1X7PBY6</accession>
<evidence type="ECO:0000256" key="1">
    <source>
        <dbReference type="ARBA" id="ARBA00004651"/>
    </source>
</evidence>
<dbReference type="InterPro" id="IPR052159">
    <property type="entry name" value="Competence_DNA_uptake"/>
</dbReference>